<proteinExistence type="predicted"/>
<keyword evidence="2" id="KW-1185">Reference proteome</keyword>
<gene>
    <name evidence="1" type="ORF">QE152_g15381</name>
</gene>
<organism evidence="1 2">
    <name type="scientific">Popillia japonica</name>
    <name type="common">Japanese beetle</name>
    <dbReference type="NCBI Taxonomy" id="7064"/>
    <lineage>
        <taxon>Eukaryota</taxon>
        <taxon>Metazoa</taxon>
        <taxon>Ecdysozoa</taxon>
        <taxon>Arthropoda</taxon>
        <taxon>Hexapoda</taxon>
        <taxon>Insecta</taxon>
        <taxon>Pterygota</taxon>
        <taxon>Neoptera</taxon>
        <taxon>Endopterygota</taxon>
        <taxon>Coleoptera</taxon>
        <taxon>Polyphaga</taxon>
        <taxon>Scarabaeiformia</taxon>
        <taxon>Scarabaeidae</taxon>
        <taxon>Rutelinae</taxon>
        <taxon>Popillia</taxon>
    </lineage>
</organism>
<dbReference type="SUPFAM" id="SSF56219">
    <property type="entry name" value="DNase I-like"/>
    <property type="match status" value="1"/>
</dbReference>
<sequence length="145" mass="16492">MGKSAMKSLHFSKVRNTPKLCAKWSVTLSKKKPPSADFDTFTREITSIFDKLQEESGAVVLGGDFNIHFDTVNNKNITFTDLLDSYNMRIVFRSPTRIGRDSQSCVDNFIVSKYTEKLEASCFEAILYSATKNCAKPEFHIEFEQ</sequence>
<name>A0AAW1L8J9_POPJA</name>
<dbReference type="Proteomes" id="UP001458880">
    <property type="component" value="Unassembled WGS sequence"/>
</dbReference>
<evidence type="ECO:0000313" key="1">
    <source>
        <dbReference type="EMBL" id="KAK9730251.1"/>
    </source>
</evidence>
<evidence type="ECO:0000313" key="2">
    <source>
        <dbReference type="Proteomes" id="UP001458880"/>
    </source>
</evidence>
<protein>
    <recommendedName>
        <fullName evidence="3">Endonuclease/exonuclease/phosphatase domain-containing protein</fullName>
    </recommendedName>
</protein>
<dbReference type="EMBL" id="JASPKY010000150">
    <property type="protein sequence ID" value="KAK9730251.1"/>
    <property type="molecule type" value="Genomic_DNA"/>
</dbReference>
<comment type="caution">
    <text evidence="1">The sequence shown here is derived from an EMBL/GenBank/DDBJ whole genome shotgun (WGS) entry which is preliminary data.</text>
</comment>
<dbReference type="AlphaFoldDB" id="A0AAW1L8J9"/>
<accession>A0AAW1L8J9</accession>
<dbReference type="InterPro" id="IPR036691">
    <property type="entry name" value="Endo/exonu/phosph_ase_sf"/>
</dbReference>
<evidence type="ECO:0008006" key="3">
    <source>
        <dbReference type="Google" id="ProtNLM"/>
    </source>
</evidence>
<dbReference type="Gene3D" id="3.60.10.10">
    <property type="entry name" value="Endonuclease/exonuclease/phosphatase"/>
    <property type="match status" value="1"/>
</dbReference>
<reference evidence="1 2" key="1">
    <citation type="journal article" date="2024" name="BMC Genomics">
        <title>De novo assembly and annotation of Popillia japonica's genome with initial clues to its potential as an invasive pest.</title>
        <authorList>
            <person name="Cucini C."/>
            <person name="Boschi S."/>
            <person name="Funari R."/>
            <person name="Cardaioli E."/>
            <person name="Iannotti N."/>
            <person name="Marturano G."/>
            <person name="Paoli F."/>
            <person name="Bruttini M."/>
            <person name="Carapelli A."/>
            <person name="Frati F."/>
            <person name="Nardi F."/>
        </authorList>
    </citation>
    <scope>NUCLEOTIDE SEQUENCE [LARGE SCALE GENOMIC DNA]</scope>
    <source>
        <strain evidence="1">DMR45628</strain>
    </source>
</reference>